<sequence length="447" mass="47946">MHLGLRNEAGAAGTGPGDTAGGPRRTGQVGDARYGGAGICRWPPCERFRSILVRHVRRFPRFGGGSLFTGVVWGGYQLEVAFKPAVLTTAPPAAHFAEHQEVLEAFREGAAKLAGLHDTVLFCSLQDPAAPCPAGYNTSKVGRGAPNPDPGSCRTCETRTCVFGAQSVSLWSAAGRIELTVPKYSLADGDAQPAGSSLKRVRRSVERTLTHLDECVLLHQKTAELVGAELFGVVEGADVREERVRSARETAKRPVGGFVLDGFQSGVMDQALRAQLIAAVTAELPRDKPRLVLGVGRPDQVLSCVEGGVDLFEGFFPFVATERGCALCFRFAMEPDPESAGTRLPTLGPSHLHSVSREGNIAAASVSLAVLPHRYRDDLRPLVVGCGCYCCRNHSRAYLHHLLVTKELLAGVLLMLHNVSHYSSFFSSVREALATDRLETLKSVVLG</sequence>
<dbReference type="InterPro" id="IPR002616">
    <property type="entry name" value="tRNA_ribo_trans-like"/>
</dbReference>
<evidence type="ECO:0000256" key="1">
    <source>
        <dbReference type="ARBA" id="ARBA00022490"/>
    </source>
</evidence>
<protein>
    <submittedName>
        <fullName evidence="7">Queuine tRNA-ribosyltransferase subunit QTRTD1-like</fullName>
    </submittedName>
</protein>
<dbReference type="STRING" id="113540.ENSSFOP00015026080"/>
<dbReference type="Pfam" id="PF01702">
    <property type="entry name" value="TGT"/>
    <property type="match status" value="1"/>
</dbReference>
<dbReference type="Proteomes" id="UP000034805">
    <property type="component" value="Unassembled WGS sequence"/>
</dbReference>
<evidence type="ECO:0000256" key="2">
    <source>
        <dbReference type="ARBA" id="ARBA00022694"/>
    </source>
</evidence>
<dbReference type="NCBIfam" id="TIGR00449">
    <property type="entry name" value="tgt_general"/>
    <property type="match status" value="2"/>
</dbReference>
<dbReference type="InterPro" id="IPR036511">
    <property type="entry name" value="TGT-like_sf"/>
</dbReference>
<dbReference type="Gene3D" id="3.20.20.105">
    <property type="entry name" value="Queuine tRNA-ribosyltransferase-like"/>
    <property type="match status" value="1"/>
</dbReference>
<dbReference type="HAMAP" id="MF_03043">
    <property type="entry name" value="QTRT2"/>
    <property type="match status" value="1"/>
</dbReference>
<evidence type="ECO:0000256" key="5">
    <source>
        <dbReference type="SAM" id="MobiDB-lite"/>
    </source>
</evidence>
<feature type="region of interest" description="Disordered" evidence="5">
    <location>
        <begin position="1"/>
        <end position="30"/>
    </location>
</feature>
<evidence type="ECO:0000259" key="6">
    <source>
        <dbReference type="Pfam" id="PF01702"/>
    </source>
</evidence>
<keyword evidence="3" id="KW-0479">Metal-binding</keyword>
<dbReference type="GO" id="GO:0006400">
    <property type="term" value="P:tRNA modification"/>
    <property type="evidence" value="ECO:0007669"/>
    <property type="project" value="InterPro"/>
</dbReference>
<dbReference type="SUPFAM" id="SSF51713">
    <property type="entry name" value="tRNA-guanine transglycosylase"/>
    <property type="match status" value="1"/>
</dbReference>
<dbReference type="GO" id="GO:0046872">
    <property type="term" value="F:metal ion binding"/>
    <property type="evidence" value="ECO:0007669"/>
    <property type="project" value="UniProtKB-KW"/>
</dbReference>
<gene>
    <name evidence="7" type="ORF">Z043_114432</name>
</gene>
<evidence type="ECO:0000313" key="8">
    <source>
        <dbReference type="Proteomes" id="UP000034805"/>
    </source>
</evidence>
<dbReference type="InterPro" id="IPR028592">
    <property type="entry name" value="QTRTD1"/>
</dbReference>
<dbReference type="GO" id="GO:0008479">
    <property type="term" value="F:tRNA-guanosine(34) queuine transglycosylase activity"/>
    <property type="evidence" value="ECO:0007669"/>
    <property type="project" value="InterPro"/>
</dbReference>
<dbReference type="AlphaFoldDB" id="A0A0P7UG21"/>
<evidence type="ECO:0000313" key="7">
    <source>
        <dbReference type="EMBL" id="KPP67027.1"/>
    </source>
</evidence>
<dbReference type="PANTHER" id="PTHR46064:SF1">
    <property type="entry name" value="QUEUINE TRNA-RIBOSYLTRANSFERASE ACCESSORY SUBUNIT 2"/>
    <property type="match status" value="1"/>
</dbReference>
<feature type="domain" description="tRNA-guanine(15) transglycosylase-like" evidence="6">
    <location>
        <begin position="192"/>
        <end position="442"/>
    </location>
</feature>
<dbReference type="InterPro" id="IPR050852">
    <property type="entry name" value="Queuine_tRNA-ribosyltrfase"/>
</dbReference>
<evidence type="ECO:0000256" key="4">
    <source>
        <dbReference type="ARBA" id="ARBA00022833"/>
    </source>
</evidence>
<feature type="non-terminal residue" evidence="7">
    <location>
        <position position="447"/>
    </location>
</feature>
<dbReference type="PANTHER" id="PTHR46064">
    <property type="entry name" value="QUEUINE TRNA-RIBOSYLTRANSFERASE ACCESSORY SUBUNIT 2"/>
    <property type="match status" value="1"/>
</dbReference>
<reference evidence="7 8" key="1">
    <citation type="submission" date="2015-08" db="EMBL/GenBank/DDBJ databases">
        <title>The genome of the Asian arowana (Scleropages formosus).</title>
        <authorList>
            <person name="Tan M.H."/>
            <person name="Gan H.M."/>
            <person name="Croft L.J."/>
            <person name="Austin C.M."/>
        </authorList>
    </citation>
    <scope>NUCLEOTIDE SEQUENCE [LARGE SCALE GENOMIC DNA]</scope>
    <source>
        <strain evidence="7">Aro1</strain>
    </source>
</reference>
<keyword evidence="4" id="KW-0862">Zinc</keyword>
<evidence type="ECO:0000256" key="3">
    <source>
        <dbReference type="ARBA" id="ARBA00022723"/>
    </source>
</evidence>
<keyword evidence="7" id="KW-0808">Transferase</keyword>
<name>A0A0P7UG21_SCLFO</name>
<dbReference type="EMBL" id="JARO02005291">
    <property type="protein sequence ID" value="KPP67027.1"/>
    <property type="molecule type" value="Genomic_DNA"/>
</dbReference>
<organism evidence="7 8">
    <name type="scientific">Scleropages formosus</name>
    <name type="common">Asian bonytongue</name>
    <name type="synonym">Osteoglossum formosum</name>
    <dbReference type="NCBI Taxonomy" id="113540"/>
    <lineage>
        <taxon>Eukaryota</taxon>
        <taxon>Metazoa</taxon>
        <taxon>Chordata</taxon>
        <taxon>Craniata</taxon>
        <taxon>Vertebrata</taxon>
        <taxon>Euteleostomi</taxon>
        <taxon>Actinopterygii</taxon>
        <taxon>Neopterygii</taxon>
        <taxon>Teleostei</taxon>
        <taxon>Osteoglossocephala</taxon>
        <taxon>Osteoglossomorpha</taxon>
        <taxon>Osteoglossiformes</taxon>
        <taxon>Osteoglossidae</taxon>
        <taxon>Scleropages</taxon>
    </lineage>
</organism>
<keyword evidence="2" id="KW-0819">tRNA processing</keyword>
<comment type="caution">
    <text evidence="7">The sequence shown here is derived from an EMBL/GenBank/DDBJ whole genome shotgun (WGS) entry which is preliminary data.</text>
</comment>
<proteinExistence type="inferred from homology"/>
<keyword evidence="1" id="KW-0963">Cytoplasm</keyword>
<accession>A0A0P7UG21</accession>